<protein>
    <submittedName>
        <fullName evidence="1">Uncharacterized protein</fullName>
    </submittedName>
</protein>
<comment type="caution">
    <text evidence="1">The sequence shown here is derived from an EMBL/GenBank/DDBJ whole genome shotgun (WGS) entry which is preliminary data.</text>
</comment>
<dbReference type="EMBL" id="JWZT01005706">
    <property type="protein sequence ID" value="KII60300.1"/>
    <property type="molecule type" value="Genomic_DNA"/>
</dbReference>
<organism evidence="1 2">
    <name type="scientific">Thelohanellus kitauei</name>
    <name type="common">Myxosporean</name>
    <dbReference type="NCBI Taxonomy" id="669202"/>
    <lineage>
        <taxon>Eukaryota</taxon>
        <taxon>Metazoa</taxon>
        <taxon>Cnidaria</taxon>
        <taxon>Myxozoa</taxon>
        <taxon>Myxosporea</taxon>
        <taxon>Bivalvulida</taxon>
        <taxon>Platysporina</taxon>
        <taxon>Myxobolidae</taxon>
        <taxon>Thelohanellus</taxon>
    </lineage>
</organism>
<gene>
    <name evidence="1" type="ORF">RF11_15332</name>
</gene>
<dbReference type="OrthoDB" id="10029846at2759"/>
<dbReference type="Proteomes" id="UP000031668">
    <property type="component" value="Unassembled WGS sequence"/>
</dbReference>
<keyword evidence="2" id="KW-1185">Reference proteome</keyword>
<name>A0A0C2LZV3_THEKT</name>
<evidence type="ECO:0000313" key="2">
    <source>
        <dbReference type="Proteomes" id="UP000031668"/>
    </source>
</evidence>
<reference evidence="1 2" key="1">
    <citation type="journal article" date="2014" name="Genome Biol. Evol.">
        <title>The genome of the myxosporean Thelohanellus kitauei shows adaptations to nutrient acquisition within its fish host.</title>
        <authorList>
            <person name="Yang Y."/>
            <person name="Xiong J."/>
            <person name="Zhou Z."/>
            <person name="Huo F."/>
            <person name="Miao W."/>
            <person name="Ran C."/>
            <person name="Liu Y."/>
            <person name="Zhang J."/>
            <person name="Feng J."/>
            <person name="Wang M."/>
            <person name="Wang M."/>
            <person name="Wang L."/>
            <person name="Yao B."/>
        </authorList>
    </citation>
    <scope>NUCLEOTIDE SEQUENCE [LARGE SCALE GENOMIC DNA]</scope>
    <source>
        <strain evidence="1">Wuqing</strain>
    </source>
</reference>
<accession>A0A0C2LZV3</accession>
<sequence>MVLSAVPSMTRLVQQTCMDANTCMTSPNSLSSIALPIGCTPSHRDEQFLQYDRSPYENRILIFSKNNNLEHLRSSDVWYGDGTFKTAITLCSQLYTAHCKINNTVIPTVYGLLPAKFESIKTSFDTLISSNKHSLSLDAIMLYFEIGSRNATRRVFPKTIVKGSFYPLSSSFCSKIKKNSSTLNKYIEDGYFVIMAKMILPICFGPIPDVC</sequence>
<proteinExistence type="predicted"/>
<dbReference type="AlphaFoldDB" id="A0A0C2LZV3"/>
<dbReference type="OMA" id="VIMAKMI"/>
<evidence type="ECO:0000313" key="1">
    <source>
        <dbReference type="EMBL" id="KII60300.1"/>
    </source>
</evidence>